<gene>
    <name evidence="1" type="ORF">V8G54_034350</name>
</gene>
<evidence type="ECO:0000313" key="1">
    <source>
        <dbReference type="EMBL" id="WVY95262.1"/>
    </source>
</evidence>
<dbReference type="EMBL" id="CP144691">
    <property type="protein sequence ID" value="WVY95262.1"/>
    <property type="molecule type" value="Genomic_DNA"/>
</dbReference>
<proteinExistence type="predicted"/>
<keyword evidence="2" id="KW-1185">Reference proteome</keyword>
<accession>A0AAQ3RJM6</accession>
<sequence length="132" mass="15497">IYIYIYIYGEKQKKGLSGQLGARTSSNSSASPLSFGAKLKILHCPRWKINMFNVCMGDAYGFIQTLTVFVWKRFLAVYSMGERVVYIVHFPFLIHHLHYVLFAINFYHQYNINVSCVKTFFGFFNFNYFTQI</sequence>
<protein>
    <submittedName>
        <fullName evidence="1">Uncharacterized protein</fullName>
    </submittedName>
</protein>
<name>A0AAQ3RJM6_VIGMU</name>
<organism evidence="1 2">
    <name type="scientific">Vigna mungo</name>
    <name type="common">Black gram</name>
    <name type="synonym">Phaseolus mungo</name>
    <dbReference type="NCBI Taxonomy" id="3915"/>
    <lineage>
        <taxon>Eukaryota</taxon>
        <taxon>Viridiplantae</taxon>
        <taxon>Streptophyta</taxon>
        <taxon>Embryophyta</taxon>
        <taxon>Tracheophyta</taxon>
        <taxon>Spermatophyta</taxon>
        <taxon>Magnoliopsida</taxon>
        <taxon>eudicotyledons</taxon>
        <taxon>Gunneridae</taxon>
        <taxon>Pentapetalae</taxon>
        <taxon>rosids</taxon>
        <taxon>fabids</taxon>
        <taxon>Fabales</taxon>
        <taxon>Fabaceae</taxon>
        <taxon>Papilionoideae</taxon>
        <taxon>50 kb inversion clade</taxon>
        <taxon>NPAAA clade</taxon>
        <taxon>indigoferoid/millettioid clade</taxon>
        <taxon>Phaseoleae</taxon>
        <taxon>Vigna</taxon>
    </lineage>
</organism>
<evidence type="ECO:0000313" key="2">
    <source>
        <dbReference type="Proteomes" id="UP001374535"/>
    </source>
</evidence>
<dbReference type="AlphaFoldDB" id="A0AAQ3RJM6"/>
<dbReference type="Proteomes" id="UP001374535">
    <property type="component" value="Chromosome 10"/>
</dbReference>
<feature type="non-terminal residue" evidence="1">
    <location>
        <position position="1"/>
    </location>
</feature>
<reference evidence="1 2" key="1">
    <citation type="journal article" date="2023" name="Life. Sci Alliance">
        <title>Evolutionary insights into 3D genome organization and epigenetic landscape of Vigna mungo.</title>
        <authorList>
            <person name="Junaid A."/>
            <person name="Singh B."/>
            <person name="Bhatia S."/>
        </authorList>
    </citation>
    <scope>NUCLEOTIDE SEQUENCE [LARGE SCALE GENOMIC DNA]</scope>
    <source>
        <strain evidence="1">Urdbean</strain>
    </source>
</reference>